<dbReference type="InterPro" id="IPR029439">
    <property type="entry name" value="Wzt_C"/>
</dbReference>
<dbReference type="CDD" id="cd10147">
    <property type="entry name" value="Wzt_C-like"/>
    <property type="match status" value="1"/>
</dbReference>
<evidence type="ECO:0000313" key="6">
    <source>
        <dbReference type="EMBL" id="MBE8718862.1"/>
    </source>
</evidence>
<dbReference type="RefSeq" id="WP_193911771.1">
    <property type="nucleotide sequence ID" value="NZ_PRDL01000001.1"/>
</dbReference>
<keyword evidence="3" id="KW-0547">Nucleotide-binding</keyword>
<comment type="similarity">
    <text evidence="1">Belongs to the ABC transporter superfamily.</text>
</comment>
<dbReference type="SMART" id="SM00382">
    <property type="entry name" value="AAA"/>
    <property type="match status" value="1"/>
</dbReference>
<dbReference type="GO" id="GO:0016887">
    <property type="term" value="F:ATP hydrolysis activity"/>
    <property type="evidence" value="ECO:0007669"/>
    <property type="project" value="InterPro"/>
</dbReference>
<dbReference type="InterPro" id="IPR050683">
    <property type="entry name" value="Bact_Polysacc_Export_ATP-bd"/>
</dbReference>
<dbReference type="InterPro" id="IPR003593">
    <property type="entry name" value="AAA+_ATPase"/>
</dbReference>
<dbReference type="GO" id="GO:0140359">
    <property type="term" value="F:ABC-type transporter activity"/>
    <property type="evidence" value="ECO:0007669"/>
    <property type="project" value="InterPro"/>
</dbReference>
<dbReference type="InterPro" id="IPR027417">
    <property type="entry name" value="P-loop_NTPase"/>
</dbReference>
<dbReference type="Pfam" id="PF14524">
    <property type="entry name" value="Wzt_C"/>
    <property type="match status" value="1"/>
</dbReference>
<evidence type="ECO:0000256" key="1">
    <source>
        <dbReference type="ARBA" id="ARBA00005417"/>
    </source>
</evidence>
<dbReference type="InterPro" id="IPR017871">
    <property type="entry name" value="ABC_transporter-like_CS"/>
</dbReference>
<keyword evidence="4 6" id="KW-0067">ATP-binding</keyword>
<keyword evidence="7" id="KW-1185">Reference proteome</keyword>
<dbReference type="InterPro" id="IPR015860">
    <property type="entry name" value="ABC_transpr_TagH-like"/>
</dbReference>
<keyword evidence="2" id="KW-0813">Transport</keyword>
<dbReference type="GO" id="GO:0005524">
    <property type="term" value="F:ATP binding"/>
    <property type="evidence" value="ECO:0007669"/>
    <property type="project" value="UniProtKB-KW"/>
</dbReference>
<evidence type="ECO:0000256" key="4">
    <source>
        <dbReference type="ARBA" id="ARBA00022840"/>
    </source>
</evidence>
<evidence type="ECO:0000256" key="2">
    <source>
        <dbReference type="ARBA" id="ARBA00022448"/>
    </source>
</evidence>
<feature type="domain" description="ABC transporter" evidence="5">
    <location>
        <begin position="8"/>
        <end position="248"/>
    </location>
</feature>
<dbReference type="SUPFAM" id="SSF52540">
    <property type="entry name" value="P-loop containing nucleoside triphosphate hydrolases"/>
    <property type="match status" value="1"/>
</dbReference>
<dbReference type="PROSITE" id="PS50893">
    <property type="entry name" value="ABC_TRANSPORTER_2"/>
    <property type="match status" value="1"/>
</dbReference>
<dbReference type="AlphaFoldDB" id="A0A928V8V6"/>
<dbReference type="Gene3D" id="2.70.50.60">
    <property type="entry name" value="abc- transporter (atp binding component) like domain"/>
    <property type="match status" value="1"/>
</dbReference>
<dbReference type="Proteomes" id="UP000652567">
    <property type="component" value="Unassembled WGS sequence"/>
</dbReference>
<protein>
    <submittedName>
        <fullName evidence="6">ABC transporter ATP-binding protein</fullName>
    </submittedName>
</protein>
<dbReference type="Pfam" id="PF00005">
    <property type="entry name" value="ABC_tran"/>
    <property type="match status" value="1"/>
</dbReference>
<accession>A0A928V8V6</accession>
<organism evidence="6 7">
    <name type="scientific">Cellvibrio polysaccharolyticus</name>
    <dbReference type="NCBI Taxonomy" id="2082724"/>
    <lineage>
        <taxon>Bacteria</taxon>
        <taxon>Pseudomonadati</taxon>
        <taxon>Pseudomonadota</taxon>
        <taxon>Gammaproteobacteria</taxon>
        <taxon>Cellvibrionales</taxon>
        <taxon>Cellvibrionaceae</taxon>
        <taxon>Cellvibrio</taxon>
    </lineage>
</organism>
<evidence type="ECO:0000259" key="5">
    <source>
        <dbReference type="PROSITE" id="PS50893"/>
    </source>
</evidence>
<dbReference type="EMBL" id="PRDL01000001">
    <property type="protein sequence ID" value="MBE8718862.1"/>
    <property type="molecule type" value="Genomic_DNA"/>
</dbReference>
<evidence type="ECO:0000256" key="3">
    <source>
        <dbReference type="ARBA" id="ARBA00022741"/>
    </source>
</evidence>
<dbReference type="PROSITE" id="PS00211">
    <property type="entry name" value="ABC_TRANSPORTER_1"/>
    <property type="match status" value="1"/>
</dbReference>
<name>A0A928V8V6_9GAMM</name>
<dbReference type="PANTHER" id="PTHR46743">
    <property type="entry name" value="TEICHOIC ACIDS EXPORT ATP-BINDING PROTEIN TAGH"/>
    <property type="match status" value="1"/>
</dbReference>
<proteinExistence type="inferred from homology"/>
<dbReference type="PANTHER" id="PTHR46743:SF2">
    <property type="entry name" value="TEICHOIC ACIDS EXPORT ATP-BINDING PROTEIN TAGH"/>
    <property type="match status" value="1"/>
</dbReference>
<sequence>MNTSPFALQIQNVCKSYDMYDQPFKRLVGFFSARARRARREFHALKDISFNVSKGETVGVIGRNGSGKSTLLQIICGTLTPSSGSVVVNGRIAALLELGAGFNPEFTGRENVYLNAAIYGLSQEEIAAKLDDIIRFAEIGDFIDQPVQHYSSGMFVRLAFAVIAHVDADILVVDEALAVGDALFAQKCMRFLEDFKAKGAIIFVSHDSGAITKLCDRAIWLNHGEMQVDGDARKTAEMYLEHLYSTQQDVSMKQGMSRQGFEDIDDEALWVDARQELLLNSTERNDFQLHRFTMDGSSFGTGKVVLHDVYLKDKEGRRLSWAIGGSYIEFCVQCTPLEDIDSFIVGFLVKDRLGQVLFGDNNCVFNYNNPVAVKAGQRYEAVYGFMLPYLPNGEYVASVGIASGTQAEHVQHCWRHDAFVFTVTTSHVVHGLMGLPLRSCDIKPVGQDVR</sequence>
<dbReference type="GO" id="GO:0016020">
    <property type="term" value="C:membrane"/>
    <property type="evidence" value="ECO:0007669"/>
    <property type="project" value="InterPro"/>
</dbReference>
<evidence type="ECO:0000313" key="7">
    <source>
        <dbReference type="Proteomes" id="UP000652567"/>
    </source>
</evidence>
<dbReference type="Gene3D" id="3.40.50.300">
    <property type="entry name" value="P-loop containing nucleotide triphosphate hydrolases"/>
    <property type="match status" value="1"/>
</dbReference>
<dbReference type="InterPro" id="IPR003439">
    <property type="entry name" value="ABC_transporter-like_ATP-bd"/>
</dbReference>
<comment type="caution">
    <text evidence="6">The sequence shown here is derived from an EMBL/GenBank/DDBJ whole genome shotgun (WGS) entry which is preliminary data.</text>
</comment>
<gene>
    <name evidence="6" type="ORF">C4F51_16940</name>
</gene>
<dbReference type="CDD" id="cd03220">
    <property type="entry name" value="ABC_KpsT_Wzt"/>
    <property type="match status" value="1"/>
</dbReference>
<reference evidence="6" key="1">
    <citation type="submission" date="2018-07" db="EMBL/GenBank/DDBJ databases">
        <title>Genome assembly of strain Ka43.</title>
        <authorList>
            <person name="Kukolya J."/>
            <person name="Nagy I."/>
            <person name="Horvath B."/>
            <person name="Toth A."/>
        </authorList>
    </citation>
    <scope>NUCLEOTIDE SEQUENCE</scope>
    <source>
        <strain evidence="6">KB43</strain>
    </source>
</reference>